<keyword evidence="3" id="KW-1185">Reference proteome</keyword>
<proteinExistence type="predicted"/>
<dbReference type="SUPFAM" id="SSF46689">
    <property type="entry name" value="Homeodomain-like"/>
    <property type="match status" value="1"/>
</dbReference>
<dbReference type="EMBL" id="JAKMXF010000306">
    <property type="protein sequence ID" value="KAI6651259.1"/>
    <property type="molecule type" value="Genomic_DNA"/>
</dbReference>
<dbReference type="Pfam" id="PF13565">
    <property type="entry name" value="HTH_32"/>
    <property type="match status" value="1"/>
</dbReference>
<organism evidence="2 3">
    <name type="scientific">Oopsacas minuta</name>
    <dbReference type="NCBI Taxonomy" id="111878"/>
    <lineage>
        <taxon>Eukaryota</taxon>
        <taxon>Metazoa</taxon>
        <taxon>Porifera</taxon>
        <taxon>Hexactinellida</taxon>
        <taxon>Hexasterophora</taxon>
        <taxon>Lyssacinosida</taxon>
        <taxon>Leucopsacidae</taxon>
        <taxon>Oopsacas</taxon>
    </lineage>
</organism>
<evidence type="ECO:0000313" key="2">
    <source>
        <dbReference type="EMBL" id="KAI6651259.1"/>
    </source>
</evidence>
<protein>
    <recommendedName>
        <fullName evidence="4">Transposase Tc1-like domain-containing protein</fullName>
    </recommendedName>
</protein>
<comment type="caution">
    <text evidence="2">The sequence shown here is derived from an EMBL/GenBank/DDBJ whole genome shotgun (WGS) entry which is preliminary data.</text>
</comment>
<reference evidence="2 3" key="1">
    <citation type="journal article" date="2023" name="BMC Biol.">
        <title>The compact genome of the sponge Oopsacas minuta (Hexactinellida) is lacking key metazoan core genes.</title>
        <authorList>
            <person name="Santini S."/>
            <person name="Schenkelaars Q."/>
            <person name="Jourda C."/>
            <person name="Duchesne M."/>
            <person name="Belahbib H."/>
            <person name="Rocher C."/>
            <person name="Selva M."/>
            <person name="Riesgo A."/>
            <person name="Vervoort M."/>
            <person name="Leys S.P."/>
            <person name="Kodjabachian L."/>
            <person name="Le Bivic A."/>
            <person name="Borchiellini C."/>
            <person name="Claverie J.M."/>
            <person name="Renard E."/>
        </authorList>
    </citation>
    <scope>NUCLEOTIDE SEQUENCE [LARGE SCALE GENOMIC DNA]</scope>
    <source>
        <strain evidence="2">SPO-2</strain>
    </source>
</reference>
<dbReference type="Proteomes" id="UP001165289">
    <property type="component" value="Unassembled WGS sequence"/>
</dbReference>
<evidence type="ECO:0008006" key="4">
    <source>
        <dbReference type="Google" id="ProtNLM"/>
    </source>
</evidence>
<dbReference type="InterPro" id="IPR009057">
    <property type="entry name" value="Homeodomain-like_sf"/>
</dbReference>
<evidence type="ECO:0000256" key="1">
    <source>
        <dbReference type="SAM" id="MobiDB-lite"/>
    </source>
</evidence>
<dbReference type="AlphaFoldDB" id="A0AAV7JRU2"/>
<name>A0AAV7JRU2_9METZ</name>
<gene>
    <name evidence="2" type="ORF">LOD99_5406</name>
</gene>
<evidence type="ECO:0000313" key="3">
    <source>
        <dbReference type="Proteomes" id="UP001165289"/>
    </source>
</evidence>
<feature type="region of interest" description="Disordered" evidence="1">
    <location>
        <begin position="33"/>
        <end position="52"/>
    </location>
</feature>
<sequence>MDPMCMKQKDITTSLNISQGAVSKTLKRIRNKDFEGDLRSRKRSGRPLEITPRTDARIKRIVQDDPTMSSVDIVSELNLTEKISARTIRHHLMIKLNFKAVKPAKSLSFLLKICETALTSVKNTKRGHLKNG</sequence>
<accession>A0AAV7JRU2</accession>